<evidence type="ECO:0000256" key="2">
    <source>
        <dbReference type="SAM" id="Coils"/>
    </source>
</evidence>
<dbReference type="PANTHER" id="PTHR31088">
    <property type="entry name" value="MEMBRANE-ASSOCIATED PROTEIN VIPP1, CHLOROPLASTIC"/>
    <property type="match status" value="1"/>
</dbReference>
<dbReference type="Proteomes" id="UP000319502">
    <property type="component" value="Unassembled WGS sequence"/>
</dbReference>
<dbReference type="OrthoDB" id="8844617at2"/>
<gene>
    <name evidence="3" type="ORF">FHP91_19375</name>
</gene>
<dbReference type="RefSeq" id="WP_144311144.1">
    <property type="nucleotide sequence ID" value="NZ_VMNK01000019.1"/>
</dbReference>
<sequence length="242" mass="26561">MSVIKKLVSLLRGSVREIGESVVDANATRIYEQEILDAKSSIDQAKRELAGVMAKEIQTARAMERLQAEILRYESLAVEALNKGQESLAEEVAGKVAELDQEHTEQTNAHAAFAVQVGKLKALIKNAEAKIREHEREISVARTTESVYRATSSISDNIASTGSRLSTARESLERIKKRHEDLADRMTAADSLDKEFGHRALEEKLNAAGIGDNADRQRKIMARIRTRAEGGTTPRAGDEPAA</sequence>
<dbReference type="PANTHER" id="PTHR31088:SF9">
    <property type="entry name" value="PHAGE SHOCK PROTEIN A"/>
    <property type="match status" value="1"/>
</dbReference>
<dbReference type="Pfam" id="PF04012">
    <property type="entry name" value="PspA_IM30"/>
    <property type="match status" value="1"/>
</dbReference>
<dbReference type="EMBL" id="VMNK01000019">
    <property type="protein sequence ID" value="TVO51624.1"/>
    <property type="molecule type" value="Genomic_DNA"/>
</dbReference>
<dbReference type="InterPro" id="IPR007157">
    <property type="entry name" value="PspA_VIPP1"/>
</dbReference>
<protein>
    <submittedName>
        <fullName evidence="3">PspA/IM30 family protein</fullName>
    </submittedName>
</protein>
<dbReference type="AlphaFoldDB" id="A0A557QFF3"/>
<name>A0A557QFF3_9RHOO</name>
<evidence type="ECO:0000313" key="3">
    <source>
        <dbReference type="EMBL" id="TVO51624.1"/>
    </source>
</evidence>
<evidence type="ECO:0000313" key="4">
    <source>
        <dbReference type="Proteomes" id="UP000319502"/>
    </source>
</evidence>
<comment type="caution">
    <text evidence="3">The sequence shown here is derived from an EMBL/GenBank/DDBJ whole genome shotgun (WGS) entry which is preliminary data.</text>
</comment>
<keyword evidence="2" id="KW-0175">Coiled coil</keyword>
<feature type="coiled-coil region" evidence="2">
    <location>
        <begin position="117"/>
        <end position="189"/>
    </location>
</feature>
<comment type="similarity">
    <text evidence="1">Belongs to the PspA/Vipp/IM30 family.</text>
</comment>
<feature type="coiled-coil region" evidence="2">
    <location>
        <begin position="28"/>
        <end position="83"/>
    </location>
</feature>
<accession>A0A557QFF3</accession>
<reference evidence="3 4" key="1">
    <citation type="submission" date="2019-07" db="EMBL/GenBank/DDBJ databases">
        <title>The pathways for chlorine oxyanion respiration interact through the shared metabolite chlorate.</title>
        <authorList>
            <person name="Barnum T.P."/>
            <person name="Cheng Y."/>
            <person name="Hill K.A."/>
            <person name="Lucas L.N."/>
            <person name="Carlson H.K."/>
            <person name="Coates J.D."/>
        </authorList>
    </citation>
    <scope>NUCLEOTIDE SEQUENCE [LARGE SCALE GENOMIC DNA]</scope>
    <source>
        <strain evidence="3 4">SFB-3</strain>
    </source>
</reference>
<proteinExistence type="inferred from homology"/>
<keyword evidence="4" id="KW-1185">Reference proteome</keyword>
<evidence type="ECO:0000256" key="1">
    <source>
        <dbReference type="ARBA" id="ARBA00043985"/>
    </source>
</evidence>
<organism evidence="3 4">
    <name type="scientific">Denitromonas halophila</name>
    <dbReference type="NCBI Taxonomy" id="1629404"/>
    <lineage>
        <taxon>Bacteria</taxon>
        <taxon>Pseudomonadati</taxon>
        <taxon>Pseudomonadota</taxon>
        <taxon>Betaproteobacteria</taxon>
        <taxon>Rhodocyclales</taxon>
        <taxon>Zoogloeaceae</taxon>
        <taxon>Denitromonas</taxon>
    </lineage>
</organism>